<dbReference type="Gene3D" id="3.10.180.10">
    <property type="entry name" value="2,3-Dihydroxybiphenyl 1,2-Dioxygenase, domain 1"/>
    <property type="match status" value="1"/>
</dbReference>
<name>A0ABU2D9R5_ACHAE</name>
<dbReference type="RefSeq" id="WP_310531708.1">
    <property type="nucleotide sequence ID" value="NZ_JAVKVN010000002.1"/>
</dbReference>
<dbReference type="InterPro" id="IPR029068">
    <property type="entry name" value="Glyas_Bleomycin-R_OHBP_Dase"/>
</dbReference>
<proteinExistence type="predicted"/>
<organism evidence="2 3">
    <name type="scientific">Achromobacter aegrifaciens</name>
    <dbReference type="NCBI Taxonomy" id="1287736"/>
    <lineage>
        <taxon>Bacteria</taxon>
        <taxon>Pseudomonadati</taxon>
        <taxon>Pseudomonadota</taxon>
        <taxon>Betaproteobacteria</taxon>
        <taxon>Burkholderiales</taxon>
        <taxon>Alcaligenaceae</taxon>
        <taxon>Achromobacter</taxon>
    </lineage>
</organism>
<sequence>MLALTAATLCLSWRTATVEIRRAKLVPELLVADIAASLQFWVGLCGFSIMYSREEDGFVYLDLDGAQVMLVERRGDNGWITGPLSVPLGRGINFEIDVPSVEPFLAALANAKWPLFRNPVEQWYRGNDLEIGVREFLVQAPDGYLLRFSAKIGERRHTT</sequence>
<keyword evidence="1" id="KW-0046">Antibiotic resistance</keyword>
<reference evidence="3" key="1">
    <citation type="submission" date="2023-07" db="EMBL/GenBank/DDBJ databases">
        <title>Glyphosate-induced phosphonatase operons in soil bacteria of genus Achromobacter.</title>
        <authorList>
            <person name="Epiktetov D.O."/>
            <person name="Sviridov A.V."/>
            <person name="Tarlachkov S.V."/>
            <person name="Shushkova T.V."/>
            <person name="Toropygin I.Y."/>
            <person name="Leontievsky A."/>
        </authorList>
    </citation>
    <scope>NUCLEOTIDE SEQUENCE [LARGE SCALE GENOMIC DNA]</scope>
    <source>
        <strain evidence="3">Kg 16</strain>
    </source>
</reference>
<gene>
    <name evidence="2" type="ORF">RIU57_06960</name>
</gene>
<keyword evidence="3" id="KW-1185">Reference proteome</keyword>
<comment type="caution">
    <text evidence="2">The sequence shown here is derived from an EMBL/GenBank/DDBJ whole genome shotgun (WGS) entry which is preliminary data.</text>
</comment>
<evidence type="ECO:0000313" key="3">
    <source>
        <dbReference type="Proteomes" id="UP001264156"/>
    </source>
</evidence>
<dbReference type="EMBL" id="JAVKVN010000002">
    <property type="protein sequence ID" value="MDR7944828.1"/>
    <property type="molecule type" value="Genomic_DNA"/>
</dbReference>
<dbReference type="CDD" id="cd08349">
    <property type="entry name" value="BLMA_like"/>
    <property type="match status" value="1"/>
</dbReference>
<dbReference type="InterPro" id="IPR000335">
    <property type="entry name" value="Bleomycin-R"/>
</dbReference>
<accession>A0ABU2D9R5</accession>
<dbReference type="Proteomes" id="UP001264156">
    <property type="component" value="Unassembled WGS sequence"/>
</dbReference>
<protein>
    <submittedName>
        <fullName evidence="2">VOC family protein</fullName>
    </submittedName>
</protein>
<evidence type="ECO:0000256" key="1">
    <source>
        <dbReference type="ARBA" id="ARBA00023251"/>
    </source>
</evidence>
<evidence type="ECO:0000313" key="2">
    <source>
        <dbReference type="EMBL" id="MDR7944828.1"/>
    </source>
</evidence>
<dbReference type="SUPFAM" id="SSF54593">
    <property type="entry name" value="Glyoxalase/Bleomycin resistance protein/Dihydroxybiphenyl dioxygenase"/>
    <property type="match status" value="1"/>
</dbReference>